<dbReference type="Pfam" id="PF01042">
    <property type="entry name" value="Ribonuc_L-PSP"/>
    <property type="match status" value="1"/>
</dbReference>
<name>C4KBC3_THASP</name>
<dbReference type="Gene3D" id="3.30.1330.40">
    <property type="entry name" value="RutC-like"/>
    <property type="match status" value="1"/>
</dbReference>
<reference evidence="4" key="1">
    <citation type="submission" date="2009-05" db="EMBL/GenBank/DDBJ databases">
        <title>Complete sequence of chromosome of Thauera sp. MZ1T.</title>
        <authorList>
            <consortium name="US DOE Joint Genome Institute"/>
            <person name="Lucas S."/>
            <person name="Copeland A."/>
            <person name="Lapidus A."/>
            <person name="Glavina del Rio T."/>
            <person name="Dalin E."/>
            <person name="Tice H."/>
            <person name="Bruce D."/>
            <person name="Goodwin L."/>
            <person name="Pitluck S."/>
            <person name="Sims D."/>
            <person name="Brettin T."/>
            <person name="Detter J.C."/>
            <person name="Han C."/>
            <person name="Larimer F."/>
            <person name="Land M."/>
            <person name="Hauser L."/>
            <person name="Kyrpides N."/>
            <person name="Mikhailova N."/>
            <person name="Sayler G.S."/>
        </authorList>
    </citation>
    <scope>NUCLEOTIDE SEQUENCE [LARGE SCALE GENOMIC DNA]</scope>
    <source>
        <strain evidence="4">MZ1T</strain>
    </source>
</reference>
<reference evidence="3 5" key="3">
    <citation type="submission" date="2018-09" db="EMBL/GenBank/DDBJ databases">
        <title>Metagenome Assembled Genomes from an Advanced Water Purification Facility.</title>
        <authorList>
            <person name="Stamps B.W."/>
            <person name="Spear J.R."/>
        </authorList>
    </citation>
    <scope>NUCLEOTIDE SEQUENCE [LARGE SCALE GENOMIC DNA]</scope>
    <source>
        <strain evidence="3">Bin_27_1</strain>
    </source>
</reference>
<proteinExistence type="inferred from homology"/>
<dbReference type="HOGENOM" id="CLU_100715_4_3_4"/>
<accession>A0A5C7S9C6</accession>
<dbReference type="Proteomes" id="UP000002186">
    <property type="component" value="Chromosome"/>
</dbReference>
<protein>
    <submittedName>
        <fullName evidence="2">Endoribonuclease L-PSP</fullName>
    </submittedName>
    <submittedName>
        <fullName evidence="3">RidA family protein</fullName>
    </submittedName>
</protein>
<dbReference type="GO" id="GO:0019239">
    <property type="term" value="F:deaminase activity"/>
    <property type="evidence" value="ECO:0007669"/>
    <property type="project" value="TreeGrafter"/>
</dbReference>
<dbReference type="AlphaFoldDB" id="C4KBC3"/>
<dbReference type="CDD" id="cd00448">
    <property type="entry name" value="YjgF_YER057c_UK114_family"/>
    <property type="match status" value="1"/>
</dbReference>
<dbReference type="GO" id="GO:0005829">
    <property type="term" value="C:cytosol"/>
    <property type="evidence" value="ECO:0007669"/>
    <property type="project" value="TreeGrafter"/>
</dbReference>
<keyword evidence="4" id="KW-1185">Reference proteome</keyword>
<dbReference type="Proteomes" id="UP000321192">
    <property type="component" value="Unassembled WGS sequence"/>
</dbReference>
<evidence type="ECO:0000313" key="5">
    <source>
        <dbReference type="Proteomes" id="UP000321192"/>
    </source>
</evidence>
<gene>
    <name evidence="2" type="ordered locus">Tmz1t_3101</name>
    <name evidence="3" type="ORF">E6Q80_21090</name>
</gene>
<reference evidence="2 4" key="2">
    <citation type="journal article" date="2012" name="Stand. Genomic Sci.">
        <title>Complete genome sequence of Thauera aminoaromatica strain MZ1T.</title>
        <authorList>
            <person name="Jiang K."/>
            <person name="Sanseverino J."/>
            <person name="Chauhan A."/>
            <person name="Lucas S."/>
            <person name="Copeland A."/>
            <person name="Lapidus A."/>
            <person name="Del Rio T.G."/>
            <person name="Dalin E."/>
            <person name="Tice H."/>
            <person name="Bruce D."/>
            <person name="Goodwin L."/>
            <person name="Pitluck S."/>
            <person name="Sims D."/>
            <person name="Brettin T."/>
            <person name="Detter J.C."/>
            <person name="Han C."/>
            <person name="Chang Y.J."/>
            <person name="Larimer F."/>
            <person name="Land M."/>
            <person name="Hauser L."/>
            <person name="Kyrpides N.C."/>
            <person name="Mikhailova N."/>
            <person name="Moser S."/>
            <person name="Jegier P."/>
            <person name="Close D."/>
            <person name="Debruyn J.M."/>
            <person name="Wang Y."/>
            <person name="Layton A.C."/>
            <person name="Allen M.S."/>
            <person name="Sayler G.S."/>
        </authorList>
    </citation>
    <scope>NUCLEOTIDE SEQUENCE [LARGE SCALE GENOMIC DNA]</scope>
    <source>
        <strain evidence="2 4">MZ1T</strain>
    </source>
</reference>
<evidence type="ECO:0000313" key="3">
    <source>
        <dbReference type="EMBL" id="TXH79191.1"/>
    </source>
</evidence>
<comment type="similarity">
    <text evidence="1">Belongs to the RutC family.</text>
</comment>
<dbReference type="eggNOG" id="COG0251">
    <property type="taxonomic scope" value="Bacteria"/>
</dbReference>
<sequence>MERIAINPPELFSGKAFSQTFSISTPQRLIFVSGQVDCDREGKVRNPDDLEAQLKGTLDNLEIALRAQGASMRDLVQVTIYVVGLRPEDTTRIREIRSAYFDAERPPAVTLLGIERLAFPGLRVEIDIIAAQ</sequence>
<dbReference type="EMBL" id="SSFD01000360">
    <property type="protein sequence ID" value="TXH79191.1"/>
    <property type="molecule type" value="Genomic_DNA"/>
</dbReference>
<dbReference type="RefSeq" id="WP_004265912.1">
    <property type="nucleotide sequence ID" value="NC_011662.2"/>
</dbReference>
<dbReference type="PANTHER" id="PTHR11803">
    <property type="entry name" value="2-IMINOBUTANOATE/2-IMINOPROPANOATE DEAMINASE RIDA"/>
    <property type="match status" value="1"/>
</dbReference>
<dbReference type="KEGG" id="tmz:Tmz1t_3101"/>
<dbReference type="STRING" id="85643.Tmz1t_3101"/>
<organism evidence="2 4">
    <name type="scientific">Thauera aminoaromatica</name>
    <dbReference type="NCBI Taxonomy" id="164330"/>
    <lineage>
        <taxon>Bacteria</taxon>
        <taxon>Pseudomonadati</taxon>
        <taxon>Pseudomonadota</taxon>
        <taxon>Betaproteobacteria</taxon>
        <taxon>Rhodocyclales</taxon>
        <taxon>Zoogloeaceae</taxon>
        <taxon>Thauera</taxon>
    </lineage>
</organism>
<evidence type="ECO:0000313" key="4">
    <source>
        <dbReference type="Proteomes" id="UP000002186"/>
    </source>
</evidence>
<dbReference type="PANTHER" id="PTHR11803:SF58">
    <property type="entry name" value="PROTEIN HMF1-RELATED"/>
    <property type="match status" value="1"/>
</dbReference>
<dbReference type="SUPFAM" id="SSF55298">
    <property type="entry name" value="YjgF-like"/>
    <property type="match status" value="1"/>
</dbReference>
<dbReference type="OrthoDB" id="9803101at2"/>
<accession>C4KBC3</accession>
<dbReference type="EMBL" id="CP001281">
    <property type="protein sequence ID" value="ACR01699.1"/>
    <property type="molecule type" value="Genomic_DNA"/>
</dbReference>
<dbReference type="InterPro" id="IPR006175">
    <property type="entry name" value="YjgF/YER057c/UK114"/>
</dbReference>
<evidence type="ECO:0000313" key="2">
    <source>
        <dbReference type="EMBL" id="ACR01699.1"/>
    </source>
</evidence>
<dbReference type="InterPro" id="IPR035959">
    <property type="entry name" value="RutC-like_sf"/>
</dbReference>
<evidence type="ECO:0000256" key="1">
    <source>
        <dbReference type="ARBA" id="ARBA00010552"/>
    </source>
</evidence>